<sequence length="93" mass="10747">MSEKPSRLKAEINGKDYTIVGLKPQKHMQVVVEIIQAELAELKKLTHKLDDERRAMLLAINAKSEQLELEKEVIQLRDQLQQLQEKLNNESIS</sequence>
<dbReference type="Gene3D" id="6.10.250.790">
    <property type="match status" value="1"/>
</dbReference>
<reference evidence="2 4" key="1">
    <citation type="submission" date="2017-01" db="EMBL/GenBank/DDBJ databases">
        <title>Complete Genome Sequence of Dolosigranulum pigrum isolated from a Patient with interstitial lung disease.</title>
        <authorList>
            <person name="Mukhopadhyay R."/>
            <person name="Joaquin J."/>
            <person name="Hogue R."/>
            <person name="Fitzgerald S."/>
            <person name="Jospin G."/>
            <person name="Eisen J.A."/>
            <person name="Chaturvedi V."/>
        </authorList>
    </citation>
    <scope>NUCLEOTIDE SEQUENCE [LARGE SCALE GENOMIC DNA]</scope>
    <source>
        <strain evidence="2 4">15S00348</strain>
    </source>
</reference>
<keyword evidence="1" id="KW-0175">Coiled coil</keyword>
<protein>
    <submittedName>
        <fullName evidence="2">Cell division protein FtsZ</fullName>
    </submittedName>
</protein>
<evidence type="ECO:0000313" key="2">
    <source>
        <dbReference type="EMBL" id="OOL81057.1"/>
    </source>
</evidence>
<dbReference type="AlphaFoldDB" id="A0A1S8KMU0"/>
<dbReference type="EMBL" id="MUYF01000003">
    <property type="protein sequence ID" value="OOL81057.1"/>
    <property type="molecule type" value="Genomic_DNA"/>
</dbReference>
<keyword evidence="2" id="KW-0131">Cell cycle</keyword>
<name>A0A1S8KMU0_9LACT</name>
<evidence type="ECO:0000256" key="1">
    <source>
        <dbReference type="SAM" id="Coils"/>
    </source>
</evidence>
<dbReference type="Proteomes" id="UP000249099">
    <property type="component" value="Unassembled WGS sequence"/>
</dbReference>
<evidence type="ECO:0000313" key="3">
    <source>
        <dbReference type="EMBL" id="RAN63555.1"/>
    </source>
</evidence>
<dbReference type="InterPro" id="IPR007838">
    <property type="entry name" value="Cell_div_ZapA-like"/>
</dbReference>
<dbReference type="SUPFAM" id="SSF102829">
    <property type="entry name" value="Cell division protein ZapA-like"/>
    <property type="match status" value="1"/>
</dbReference>
<evidence type="ECO:0000313" key="4">
    <source>
        <dbReference type="Proteomes" id="UP000190409"/>
    </source>
</evidence>
<keyword evidence="2" id="KW-0132">Cell division</keyword>
<accession>A0A1S8KMU0</accession>
<comment type="caution">
    <text evidence="2">The sequence shown here is derived from an EMBL/GenBank/DDBJ whole genome shotgun (WGS) entry which is preliminary data.</text>
</comment>
<dbReference type="InterPro" id="IPR036192">
    <property type="entry name" value="Cell_div_ZapA-like_sf"/>
</dbReference>
<organism evidence="2 4">
    <name type="scientific">Dolosigranulum pigrum</name>
    <dbReference type="NCBI Taxonomy" id="29394"/>
    <lineage>
        <taxon>Bacteria</taxon>
        <taxon>Bacillati</taxon>
        <taxon>Bacillota</taxon>
        <taxon>Bacilli</taxon>
        <taxon>Lactobacillales</taxon>
        <taxon>Carnobacteriaceae</taxon>
        <taxon>Dolosigranulum</taxon>
    </lineage>
</organism>
<dbReference type="Proteomes" id="UP000190409">
    <property type="component" value="Unassembled WGS sequence"/>
</dbReference>
<dbReference type="GO" id="GO:0051301">
    <property type="term" value="P:cell division"/>
    <property type="evidence" value="ECO:0007669"/>
    <property type="project" value="UniProtKB-KW"/>
</dbReference>
<dbReference type="EMBL" id="NAQV01000015">
    <property type="protein sequence ID" value="RAN63555.1"/>
    <property type="molecule type" value="Genomic_DNA"/>
</dbReference>
<dbReference type="RefSeq" id="WP_077862553.1">
    <property type="nucleotide sequence ID" value="NZ_CP040408.1"/>
</dbReference>
<gene>
    <name evidence="3" type="ORF">B8A44_05375</name>
    <name evidence="2" type="ORF">BWX42_04185</name>
</gene>
<dbReference type="Pfam" id="PF05164">
    <property type="entry name" value="ZapA"/>
    <property type="match status" value="1"/>
</dbReference>
<dbReference type="InterPro" id="IPR053712">
    <property type="entry name" value="Bac_CellDiv_Activator"/>
</dbReference>
<reference evidence="3 5" key="2">
    <citation type="submission" date="2017-03" db="EMBL/GenBank/DDBJ databases">
        <title>wgs assembly of Dolosigranulum pigrum KPL CDC strains.</title>
        <authorList>
            <person name="Brugger S.D."/>
            <person name="Pettigrew M."/>
            <person name="Kong Y."/>
            <person name="Lemon K.P."/>
        </authorList>
    </citation>
    <scope>NUCLEOTIDE SEQUENCE [LARGE SCALE GENOMIC DNA]</scope>
    <source>
        <strain evidence="3 5">KPL1931_CDC4294-98</strain>
    </source>
</reference>
<evidence type="ECO:0000313" key="5">
    <source>
        <dbReference type="Proteomes" id="UP000249099"/>
    </source>
</evidence>
<feature type="coiled-coil region" evidence="1">
    <location>
        <begin position="32"/>
        <end position="93"/>
    </location>
</feature>
<proteinExistence type="predicted"/>
<dbReference type="OrthoDB" id="2139724at2"/>